<keyword evidence="2" id="KW-1185">Reference proteome</keyword>
<dbReference type="AlphaFoldDB" id="A0A1M5ZU34"/>
<dbReference type="SUPFAM" id="SSF51735">
    <property type="entry name" value="NAD(P)-binding Rossmann-fold domains"/>
    <property type="match status" value="1"/>
</dbReference>
<dbReference type="Gene3D" id="3.40.50.720">
    <property type="entry name" value="NAD(P)-binding Rossmann-like Domain"/>
    <property type="match status" value="1"/>
</dbReference>
<evidence type="ECO:0008006" key="3">
    <source>
        <dbReference type="Google" id="ProtNLM"/>
    </source>
</evidence>
<protein>
    <recommendedName>
        <fullName evidence="3">Short chain dehydrogenase</fullName>
    </recommendedName>
</protein>
<dbReference type="STRING" id="1121420.SAMN02746098_03671"/>
<name>A0A1M5ZU34_9FIRM</name>
<reference evidence="2" key="1">
    <citation type="submission" date="2016-11" db="EMBL/GenBank/DDBJ databases">
        <authorList>
            <person name="Varghese N."/>
            <person name="Submissions S."/>
        </authorList>
    </citation>
    <scope>NUCLEOTIDE SEQUENCE [LARGE SCALE GENOMIC DNA]</scope>
    <source>
        <strain evidence="2">DSM 15449</strain>
    </source>
</reference>
<evidence type="ECO:0000313" key="2">
    <source>
        <dbReference type="Proteomes" id="UP000183954"/>
    </source>
</evidence>
<gene>
    <name evidence="1" type="ORF">SAMN02746098_03671</name>
</gene>
<evidence type="ECO:0000313" key="1">
    <source>
        <dbReference type="EMBL" id="SHI27805.1"/>
    </source>
</evidence>
<dbReference type="InterPro" id="IPR036291">
    <property type="entry name" value="NAD(P)-bd_dom_sf"/>
</dbReference>
<sequence>MRYFIKRCQFDHDITIHSPKDGNEADITLKEIKAAYPKIDGLVNNAGIHSFEQRMALEGFAEMMVVNYLETWVLSYT</sequence>
<dbReference type="RefSeq" id="WP_073031161.1">
    <property type="nucleotide sequence ID" value="NZ_FQXJ01000015.1"/>
</dbReference>
<dbReference type="EMBL" id="FQXJ01000015">
    <property type="protein sequence ID" value="SHI27805.1"/>
    <property type="molecule type" value="Genomic_DNA"/>
</dbReference>
<dbReference type="Proteomes" id="UP000183954">
    <property type="component" value="Unassembled WGS sequence"/>
</dbReference>
<accession>A0A1M5ZU34</accession>
<proteinExistence type="predicted"/>
<organism evidence="1 2">
    <name type="scientific">Desulfosporosinus lacus DSM 15449</name>
    <dbReference type="NCBI Taxonomy" id="1121420"/>
    <lineage>
        <taxon>Bacteria</taxon>
        <taxon>Bacillati</taxon>
        <taxon>Bacillota</taxon>
        <taxon>Clostridia</taxon>
        <taxon>Eubacteriales</taxon>
        <taxon>Desulfitobacteriaceae</taxon>
        <taxon>Desulfosporosinus</taxon>
    </lineage>
</organism>